<evidence type="ECO:0000256" key="1">
    <source>
        <dbReference type="SAM" id="MobiDB-lite"/>
    </source>
</evidence>
<feature type="compositionally biased region" description="Pro residues" evidence="1">
    <location>
        <begin position="141"/>
        <end position="156"/>
    </location>
</feature>
<keyword evidence="4" id="KW-1185">Reference proteome</keyword>
<feature type="domain" description="DUF6699" evidence="2">
    <location>
        <begin position="290"/>
        <end position="424"/>
    </location>
</feature>
<dbReference type="InParanoid" id="A0A369JDQ2"/>
<feature type="compositionally biased region" description="Pro residues" evidence="1">
    <location>
        <begin position="175"/>
        <end position="184"/>
    </location>
</feature>
<reference evidence="3" key="1">
    <citation type="submission" date="2018-04" db="EMBL/GenBank/DDBJ databases">
        <title>Whole genome sequencing of Hypsizygus marmoreus.</title>
        <authorList>
            <person name="Choi I.-G."/>
            <person name="Min B."/>
            <person name="Kim J.-G."/>
            <person name="Kim S."/>
            <person name="Oh Y.-L."/>
            <person name="Kong W.-S."/>
            <person name="Park H."/>
            <person name="Jeong J."/>
            <person name="Song E.-S."/>
        </authorList>
    </citation>
    <scope>NUCLEOTIDE SEQUENCE [LARGE SCALE GENOMIC DNA]</scope>
    <source>
        <strain evidence="3">51987-8</strain>
    </source>
</reference>
<comment type="caution">
    <text evidence="3">The sequence shown here is derived from an EMBL/GenBank/DDBJ whole genome shotgun (WGS) entry which is preliminary data.</text>
</comment>
<sequence>MSSHHGTPFIPPLNTPQGSPHPPHPPVIPSPGGTTIVPPWGQAAVHSSSYPAYPTTPYTTPGYIPNLPPVTPGGPHYSQAVLSTPQPQVLPNGFSADYTGYPNLGPPRPSPMAGPSLSLHPPAPMYGPTSAPPGGGWGGPPRGPYPPFGPPPPQQPPHSAFPGYGAYTPHSGQWGPPPQLPPHMTPGYGMPMNLDPWGPPPPAPTWVQQAQAQAQPQAMYSQPPAPHMNLPQHLMGGRTSGYVGDRVDPFTAGPSYGPVLEPFLVRVVGAHLKVNPLIEPLPESGDRPHLKWNMLFQSNHCQRSTDPGHVSWANGRDEPATFPRVTAVNIVSQTVPWVMRLQARDPNVGLTCGELIDGLSDEFQKLTSQADYEALSTTRRREVGEAYRHNRSRSIGTPGGRLGEGLRRLDFLGRDSVFGGIVNDERLYMLTEEEHNNHESRERAASQARERASSRGSQAADERERRRATVETVTTDSGEEE</sequence>
<feature type="compositionally biased region" description="Basic and acidic residues" evidence="1">
    <location>
        <begin position="433"/>
        <end position="453"/>
    </location>
</feature>
<dbReference type="InterPro" id="IPR046522">
    <property type="entry name" value="DUF6699"/>
</dbReference>
<proteinExistence type="predicted"/>
<dbReference type="EMBL" id="LUEZ02000080">
    <property type="protein sequence ID" value="RDB19462.1"/>
    <property type="molecule type" value="Genomic_DNA"/>
</dbReference>
<accession>A0A369JDQ2</accession>
<dbReference type="STRING" id="39966.A0A369JDQ2"/>
<feature type="region of interest" description="Disordered" evidence="1">
    <location>
        <begin position="1"/>
        <end position="35"/>
    </location>
</feature>
<dbReference type="OrthoDB" id="3352225at2759"/>
<dbReference type="Pfam" id="PF20415">
    <property type="entry name" value="DUF6699"/>
    <property type="match status" value="1"/>
</dbReference>
<name>A0A369JDQ2_HYPMA</name>
<gene>
    <name evidence="3" type="ORF">Hypma_013683</name>
</gene>
<feature type="region of interest" description="Disordered" evidence="1">
    <location>
        <begin position="105"/>
        <end position="187"/>
    </location>
</feature>
<feature type="compositionally biased region" description="Pro residues" evidence="1">
    <location>
        <begin position="9"/>
        <end position="29"/>
    </location>
</feature>
<protein>
    <recommendedName>
        <fullName evidence="2">DUF6699 domain-containing protein</fullName>
    </recommendedName>
</protein>
<organism evidence="3 4">
    <name type="scientific">Hypsizygus marmoreus</name>
    <name type="common">White beech mushroom</name>
    <name type="synonym">Agaricus marmoreus</name>
    <dbReference type="NCBI Taxonomy" id="39966"/>
    <lineage>
        <taxon>Eukaryota</taxon>
        <taxon>Fungi</taxon>
        <taxon>Dikarya</taxon>
        <taxon>Basidiomycota</taxon>
        <taxon>Agaricomycotina</taxon>
        <taxon>Agaricomycetes</taxon>
        <taxon>Agaricomycetidae</taxon>
        <taxon>Agaricales</taxon>
        <taxon>Tricholomatineae</taxon>
        <taxon>Lyophyllaceae</taxon>
        <taxon>Hypsizygus</taxon>
    </lineage>
</organism>
<dbReference type="AlphaFoldDB" id="A0A369JDQ2"/>
<evidence type="ECO:0000313" key="4">
    <source>
        <dbReference type="Proteomes" id="UP000076154"/>
    </source>
</evidence>
<feature type="region of interest" description="Disordered" evidence="1">
    <location>
        <begin position="433"/>
        <end position="481"/>
    </location>
</feature>
<evidence type="ECO:0000259" key="2">
    <source>
        <dbReference type="Pfam" id="PF20415"/>
    </source>
</evidence>
<feature type="compositionally biased region" description="Low complexity" evidence="1">
    <location>
        <begin position="470"/>
        <end position="481"/>
    </location>
</feature>
<dbReference type="Proteomes" id="UP000076154">
    <property type="component" value="Unassembled WGS sequence"/>
</dbReference>
<feature type="compositionally biased region" description="Basic and acidic residues" evidence="1">
    <location>
        <begin position="460"/>
        <end position="469"/>
    </location>
</feature>
<evidence type="ECO:0000313" key="3">
    <source>
        <dbReference type="EMBL" id="RDB19462.1"/>
    </source>
</evidence>